<organism evidence="5 6">
    <name type="scientific">Folsomia candida</name>
    <name type="common">Springtail</name>
    <dbReference type="NCBI Taxonomy" id="158441"/>
    <lineage>
        <taxon>Eukaryota</taxon>
        <taxon>Metazoa</taxon>
        <taxon>Ecdysozoa</taxon>
        <taxon>Arthropoda</taxon>
        <taxon>Hexapoda</taxon>
        <taxon>Collembola</taxon>
        <taxon>Entomobryomorpha</taxon>
        <taxon>Isotomoidea</taxon>
        <taxon>Isotomidae</taxon>
        <taxon>Proisotominae</taxon>
        <taxon>Folsomia</taxon>
    </lineage>
</organism>
<gene>
    <name evidence="5" type="ORF">Fcan01_23023</name>
</gene>
<dbReference type="Gene3D" id="3.90.70.10">
    <property type="entry name" value="Cysteine proteinases"/>
    <property type="match status" value="1"/>
</dbReference>
<dbReference type="PANTHER" id="PTHR12411">
    <property type="entry name" value="CYSTEINE PROTEASE FAMILY C1-RELATED"/>
    <property type="match status" value="1"/>
</dbReference>
<protein>
    <submittedName>
        <fullName evidence="5">Cathepsin L</fullName>
    </submittedName>
</protein>
<dbReference type="FunFam" id="3.90.70.10:FF:000332">
    <property type="entry name" value="Cathepsin L1"/>
    <property type="match status" value="1"/>
</dbReference>
<name>A0A226DBL5_FOLCA</name>
<evidence type="ECO:0000313" key="6">
    <source>
        <dbReference type="Proteomes" id="UP000198287"/>
    </source>
</evidence>
<evidence type="ECO:0000256" key="2">
    <source>
        <dbReference type="ARBA" id="ARBA00023157"/>
    </source>
</evidence>
<dbReference type="InterPro" id="IPR013128">
    <property type="entry name" value="Peptidase_C1A"/>
</dbReference>
<dbReference type="InterPro" id="IPR000668">
    <property type="entry name" value="Peptidase_C1A_C"/>
</dbReference>
<dbReference type="Pfam" id="PF00112">
    <property type="entry name" value="Peptidase_C1"/>
    <property type="match status" value="1"/>
</dbReference>
<evidence type="ECO:0000259" key="4">
    <source>
        <dbReference type="SMART" id="SM00645"/>
    </source>
</evidence>
<dbReference type="GO" id="GO:0008234">
    <property type="term" value="F:cysteine-type peptidase activity"/>
    <property type="evidence" value="ECO:0007669"/>
    <property type="project" value="InterPro"/>
</dbReference>
<keyword evidence="6" id="KW-1185">Reference proteome</keyword>
<dbReference type="InterPro" id="IPR038765">
    <property type="entry name" value="Papain-like_cys_pep_sf"/>
</dbReference>
<evidence type="ECO:0000256" key="1">
    <source>
        <dbReference type="ARBA" id="ARBA00008455"/>
    </source>
</evidence>
<dbReference type="CDD" id="cd02248">
    <property type="entry name" value="Peptidase_C1A"/>
    <property type="match status" value="1"/>
</dbReference>
<keyword evidence="2" id="KW-1015">Disulfide bond</keyword>
<evidence type="ECO:0000313" key="5">
    <source>
        <dbReference type="EMBL" id="OXA42563.1"/>
    </source>
</evidence>
<dbReference type="OrthoDB" id="190265at2759"/>
<evidence type="ECO:0000256" key="3">
    <source>
        <dbReference type="SAM" id="SignalP"/>
    </source>
</evidence>
<dbReference type="SMART" id="SM00645">
    <property type="entry name" value="Pept_C1"/>
    <property type="match status" value="1"/>
</dbReference>
<feature type="signal peptide" evidence="3">
    <location>
        <begin position="1"/>
        <end position="21"/>
    </location>
</feature>
<reference evidence="5 6" key="1">
    <citation type="submission" date="2015-12" db="EMBL/GenBank/DDBJ databases">
        <title>The genome of Folsomia candida.</title>
        <authorList>
            <person name="Faddeeva A."/>
            <person name="Derks M.F."/>
            <person name="Anvar Y."/>
            <person name="Smit S."/>
            <person name="Van Straalen N."/>
            <person name="Roelofs D."/>
        </authorList>
    </citation>
    <scope>NUCLEOTIDE SEQUENCE [LARGE SCALE GENOMIC DNA]</scope>
    <source>
        <strain evidence="5 6">VU population</strain>
        <tissue evidence="5">Whole body</tissue>
    </source>
</reference>
<keyword evidence="3" id="KW-0732">Signal</keyword>
<feature type="domain" description="Peptidase C1A papain C-terminal" evidence="4">
    <location>
        <begin position="67"/>
        <end position="286"/>
    </location>
</feature>
<feature type="chain" id="PRO_5018662235" evidence="3">
    <location>
        <begin position="22"/>
        <end position="287"/>
    </location>
</feature>
<sequence>MGSYTVATLVAVGLVLTQVNGQGTGQSCTILGGLPSGTCVPSSEICVAVPLATCNSGLKCCALEQSLPANVDWRNSNIVTPAKNQEGCGTSYAFAAVGAIESYIAKKTGRLLDLSEQQVVDCSYRIQGNMNAGCGGGNVVTVFDYVRKNGLVEESSYPYVSGRSGTHYSCRSNSGPYRISGYTRITNGSEYELQKAVATNGPVVVSISGENRDFQLFSGSGIYDNPACPKQVDVDVLVIGYGTQNGKDYWLIKNSLGSTWGENGFGKILRGVNQCGIASDYSWFPII</sequence>
<comment type="caution">
    <text evidence="5">The sequence shown here is derived from an EMBL/GenBank/DDBJ whole genome shotgun (WGS) entry which is preliminary data.</text>
</comment>
<dbReference type="AlphaFoldDB" id="A0A226DBL5"/>
<dbReference type="EMBL" id="LNIX01000026">
    <property type="protein sequence ID" value="OXA42563.1"/>
    <property type="molecule type" value="Genomic_DNA"/>
</dbReference>
<dbReference type="OMA" id="HESPECD"/>
<dbReference type="GO" id="GO:0006508">
    <property type="term" value="P:proteolysis"/>
    <property type="evidence" value="ECO:0007669"/>
    <property type="project" value="InterPro"/>
</dbReference>
<proteinExistence type="inferred from homology"/>
<dbReference type="InterPro" id="IPR039417">
    <property type="entry name" value="Peptidase_C1A_papain-like"/>
</dbReference>
<dbReference type="SUPFAM" id="SSF54001">
    <property type="entry name" value="Cysteine proteinases"/>
    <property type="match status" value="1"/>
</dbReference>
<comment type="similarity">
    <text evidence="1">Belongs to the peptidase C1 family.</text>
</comment>
<accession>A0A226DBL5</accession>
<dbReference type="Proteomes" id="UP000198287">
    <property type="component" value="Unassembled WGS sequence"/>
</dbReference>